<evidence type="ECO:0000259" key="9">
    <source>
        <dbReference type="PROSITE" id="PS50048"/>
    </source>
</evidence>
<dbReference type="CDD" id="cd12148">
    <property type="entry name" value="fungal_TF_MHR"/>
    <property type="match status" value="1"/>
</dbReference>
<dbReference type="Pfam" id="PF00172">
    <property type="entry name" value="Zn_clus"/>
    <property type="match status" value="1"/>
</dbReference>
<feature type="domain" description="Zn(2)-C6 fungal-type" evidence="9">
    <location>
        <begin position="24"/>
        <end position="54"/>
    </location>
</feature>
<reference evidence="10 11" key="1">
    <citation type="journal article" date="2016" name="Genome Biol. Evol.">
        <title>Divergent and convergent evolution of fungal pathogenicity.</title>
        <authorList>
            <person name="Shang Y."/>
            <person name="Xiao G."/>
            <person name="Zheng P."/>
            <person name="Cen K."/>
            <person name="Zhan S."/>
            <person name="Wang C."/>
        </authorList>
    </citation>
    <scope>NUCLEOTIDE SEQUENCE [LARGE SCALE GENOMIC DNA]</scope>
    <source>
        <strain evidence="10 11">ARSEF 7405</strain>
    </source>
</reference>
<keyword evidence="7" id="KW-0539">Nucleus</keyword>
<dbReference type="GO" id="GO:0008270">
    <property type="term" value="F:zinc ion binding"/>
    <property type="evidence" value="ECO:0007669"/>
    <property type="project" value="InterPro"/>
</dbReference>
<dbReference type="CDD" id="cd00067">
    <property type="entry name" value="GAL4"/>
    <property type="match status" value="1"/>
</dbReference>
<dbReference type="Proteomes" id="UP000242877">
    <property type="component" value="Unassembled WGS sequence"/>
</dbReference>
<feature type="compositionally biased region" description="Polar residues" evidence="8">
    <location>
        <begin position="384"/>
        <end position="409"/>
    </location>
</feature>
<feature type="region of interest" description="Disordered" evidence="8">
    <location>
        <begin position="365"/>
        <end position="415"/>
    </location>
</feature>
<gene>
    <name evidence="10" type="ORF">AAP_02517</name>
</gene>
<keyword evidence="11" id="KW-1185">Reference proteome</keyword>
<dbReference type="GO" id="GO:0000981">
    <property type="term" value="F:DNA-binding transcription factor activity, RNA polymerase II-specific"/>
    <property type="evidence" value="ECO:0007669"/>
    <property type="project" value="InterPro"/>
</dbReference>
<evidence type="ECO:0000256" key="6">
    <source>
        <dbReference type="ARBA" id="ARBA00023163"/>
    </source>
</evidence>
<evidence type="ECO:0000256" key="8">
    <source>
        <dbReference type="SAM" id="MobiDB-lite"/>
    </source>
</evidence>
<dbReference type="PROSITE" id="PS50048">
    <property type="entry name" value="ZN2_CY6_FUNGAL_2"/>
    <property type="match status" value="1"/>
</dbReference>
<protein>
    <submittedName>
        <fullName evidence="10">Acetate regulatory DNA binding protein facB</fullName>
    </submittedName>
</protein>
<proteinExistence type="predicted"/>
<dbReference type="OrthoDB" id="10001928at2759"/>
<evidence type="ECO:0000256" key="7">
    <source>
        <dbReference type="ARBA" id="ARBA00023242"/>
    </source>
</evidence>
<keyword evidence="3" id="KW-0862">Zinc</keyword>
<name>A0A167ZST6_9EURO</name>
<dbReference type="SMART" id="SM00906">
    <property type="entry name" value="Fungal_trans"/>
    <property type="match status" value="1"/>
</dbReference>
<evidence type="ECO:0000256" key="1">
    <source>
        <dbReference type="ARBA" id="ARBA00004123"/>
    </source>
</evidence>
<comment type="subcellular location">
    <subcellularLocation>
        <location evidence="1">Nucleus</location>
    </subcellularLocation>
</comment>
<keyword evidence="4" id="KW-0805">Transcription regulation</keyword>
<sequence>MSKQPRPQKVIKMGTGSQARVAQACDRCRSKKIRCDGKQPRCTSCASIGFECKTSDKLSRRAFPRGYTESLEQRVIALEASIHESEALIQAKDAEIEALKSSPVVVASSSSSSPPLPSSSAAHIGGAVAGSCEEAFSFTGADGVDTIQQRPALLLPTENAPFQGPSSTKSLIYTFKARLTAQHGSCNLSAEALLAQEWELSPPSMPADTNDPSIAVSDELFRTWFTEWAPLLPVLHQPTSENAYMLHPSDFEFVFKDALVSLNTSLPSLQCLILAQIYYILKGEYVAALRHRSRGVSICHSMGLHQCQALFGLNSLETEMRKRAFWCQYIIDKIAAAIIGVPVLLRDEDIACELPTEVDHDAQITENGILPREFPTTTTTTTTPGNGNQLPDRQRFSGTGSHSSPMQQSGERDLPSSPITAAIKVIEVASILGKTLHALYSASVGTDVKISTMHTLVNQLDAWESKLPECLRPGPVGETQGAFATLLSIIYHYLRCLIRRPVICFGDGQAQETASSSIIQSVESSKAILRTLQYMDRKRMNLSICINRRELVLMASVTILWQWKVNSSGLPAESKLARNSERAVVESVQLLKTEPRCVIEEMELLIRFLTGWGLNESMSGMLSASSGRSKSATIPALTGGQMQATYPPAPVDDVTVDAIVAVTTTATTSNSTTIISLPLRAITTNQRKRNHHN</sequence>
<dbReference type="AlphaFoldDB" id="A0A167ZST6"/>
<dbReference type="PROSITE" id="PS00463">
    <property type="entry name" value="ZN2_CY6_FUNGAL_1"/>
    <property type="match status" value="1"/>
</dbReference>
<evidence type="ECO:0000256" key="3">
    <source>
        <dbReference type="ARBA" id="ARBA00022833"/>
    </source>
</evidence>
<organism evidence="10 11">
    <name type="scientific">Ascosphaera apis ARSEF 7405</name>
    <dbReference type="NCBI Taxonomy" id="392613"/>
    <lineage>
        <taxon>Eukaryota</taxon>
        <taxon>Fungi</taxon>
        <taxon>Dikarya</taxon>
        <taxon>Ascomycota</taxon>
        <taxon>Pezizomycotina</taxon>
        <taxon>Eurotiomycetes</taxon>
        <taxon>Eurotiomycetidae</taxon>
        <taxon>Onygenales</taxon>
        <taxon>Ascosphaeraceae</taxon>
        <taxon>Ascosphaera</taxon>
    </lineage>
</organism>
<comment type="caution">
    <text evidence="10">The sequence shown here is derived from an EMBL/GenBank/DDBJ whole genome shotgun (WGS) entry which is preliminary data.</text>
</comment>
<dbReference type="FunFam" id="4.10.240.10:FF:000007">
    <property type="entry name" value="C6 transcription factor FacB"/>
    <property type="match status" value="1"/>
</dbReference>
<dbReference type="PANTHER" id="PTHR46910:SF12">
    <property type="entry name" value="REGULATORY PROTEIN CAT8"/>
    <property type="match status" value="1"/>
</dbReference>
<dbReference type="PANTHER" id="PTHR46910">
    <property type="entry name" value="TRANSCRIPTION FACTOR PDR1"/>
    <property type="match status" value="1"/>
</dbReference>
<dbReference type="EMBL" id="AZGZ01000009">
    <property type="protein sequence ID" value="KZZ93051.1"/>
    <property type="molecule type" value="Genomic_DNA"/>
</dbReference>
<dbReference type="InterPro" id="IPR001138">
    <property type="entry name" value="Zn2Cys6_DnaBD"/>
</dbReference>
<dbReference type="InterPro" id="IPR036864">
    <property type="entry name" value="Zn2-C6_fun-type_DNA-bd_sf"/>
</dbReference>
<accession>A0A167ZST6</accession>
<dbReference type="SMART" id="SM00066">
    <property type="entry name" value="GAL4"/>
    <property type="match status" value="1"/>
</dbReference>
<keyword evidence="2" id="KW-0479">Metal-binding</keyword>
<evidence type="ECO:0000256" key="2">
    <source>
        <dbReference type="ARBA" id="ARBA00022723"/>
    </source>
</evidence>
<dbReference type="InterPro" id="IPR007219">
    <property type="entry name" value="XnlR_reg_dom"/>
</dbReference>
<dbReference type="GO" id="GO:0005634">
    <property type="term" value="C:nucleus"/>
    <property type="evidence" value="ECO:0007669"/>
    <property type="project" value="UniProtKB-SubCell"/>
</dbReference>
<dbReference type="GO" id="GO:0006351">
    <property type="term" value="P:DNA-templated transcription"/>
    <property type="evidence" value="ECO:0007669"/>
    <property type="project" value="InterPro"/>
</dbReference>
<evidence type="ECO:0000313" key="11">
    <source>
        <dbReference type="Proteomes" id="UP000242877"/>
    </source>
</evidence>
<dbReference type="VEuPathDB" id="FungiDB:AAP_02517"/>
<keyword evidence="6" id="KW-0804">Transcription</keyword>
<dbReference type="Gene3D" id="4.10.240.10">
    <property type="entry name" value="Zn(2)-C6 fungal-type DNA-binding domain"/>
    <property type="match status" value="1"/>
</dbReference>
<dbReference type="InterPro" id="IPR050987">
    <property type="entry name" value="AtrR-like"/>
</dbReference>
<evidence type="ECO:0000256" key="4">
    <source>
        <dbReference type="ARBA" id="ARBA00023015"/>
    </source>
</evidence>
<evidence type="ECO:0000256" key="5">
    <source>
        <dbReference type="ARBA" id="ARBA00023125"/>
    </source>
</evidence>
<keyword evidence="5" id="KW-0238">DNA-binding</keyword>
<dbReference type="SUPFAM" id="SSF57701">
    <property type="entry name" value="Zn2/Cys6 DNA-binding domain"/>
    <property type="match status" value="1"/>
</dbReference>
<dbReference type="Pfam" id="PF04082">
    <property type="entry name" value="Fungal_trans"/>
    <property type="match status" value="1"/>
</dbReference>
<dbReference type="GO" id="GO:0003677">
    <property type="term" value="F:DNA binding"/>
    <property type="evidence" value="ECO:0007669"/>
    <property type="project" value="UniProtKB-KW"/>
</dbReference>
<evidence type="ECO:0000313" key="10">
    <source>
        <dbReference type="EMBL" id="KZZ93051.1"/>
    </source>
</evidence>